<reference evidence="6 7" key="1">
    <citation type="submission" date="2019-03" db="EMBL/GenBank/DDBJ databases">
        <title>Genomic Encyclopedia of Archaeal and Bacterial Type Strains, Phase II (KMG-II): from individual species to whole genera.</title>
        <authorList>
            <person name="Goeker M."/>
        </authorList>
    </citation>
    <scope>NUCLEOTIDE SEQUENCE [LARGE SCALE GENOMIC DNA]</scope>
    <source>
        <strain evidence="6 7">DSM 15388</strain>
    </source>
</reference>
<dbReference type="SUPFAM" id="SSF53850">
    <property type="entry name" value="Periplasmic binding protein-like II"/>
    <property type="match status" value="1"/>
</dbReference>
<protein>
    <submittedName>
        <fullName evidence="6">Molybdate transport repressor ModE-like protein</fullName>
    </submittedName>
</protein>
<dbReference type="PROSITE" id="PS50931">
    <property type="entry name" value="HTH_LYSR"/>
    <property type="match status" value="1"/>
</dbReference>
<dbReference type="InterPro" id="IPR000847">
    <property type="entry name" value="LysR_HTH_N"/>
</dbReference>
<dbReference type="InterPro" id="IPR036390">
    <property type="entry name" value="WH_DNA-bd_sf"/>
</dbReference>
<feature type="domain" description="HTH lysR-type" evidence="5">
    <location>
        <begin position="11"/>
        <end position="68"/>
    </location>
</feature>
<evidence type="ECO:0000313" key="7">
    <source>
        <dbReference type="Proteomes" id="UP000295793"/>
    </source>
</evidence>
<name>A0A4V2UJD7_9GAMM</name>
<dbReference type="GO" id="GO:0043565">
    <property type="term" value="F:sequence-specific DNA binding"/>
    <property type="evidence" value="ECO:0007669"/>
    <property type="project" value="TreeGrafter"/>
</dbReference>
<dbReference type="AlphaFoldDB" id="A0A4V2UJD7"/>
<dbReference type="InterPro" id="IPR005119">
    <property type="entry name" value="LysR_subst-bd"/>
</dbReference>
<evidence type="ECO:0000256" key="3">
    <source>
        <dbReference type="ARBA" id="ARBA00023125"/>
    </source>
</evidence>
<dbReference type="PANTHER" id="PTHR30537:SF3">
    <property type="entry name" value="TRANSCRIPTIONAL REGULATORY PROTEIN"/>
    <property type="match status" value="1"/>
</dbReference>
<evidence type="ECO:0000256" key="4">
    <source>
        <dbReference type="ARBA" id="ARBA00023163"/>
    </source>
</evidence>
<dbReference type="EMBL" id="SLZR01000012">
    <property type="protein sequence ID" value="TCS39790.1"/>
    <property type="molecule type" value="Genomic_DNA"/>
</dbReference>
<dbReference type="GO" id="GO:0006351">
    <property type="term" value="P:DNA-templated transcription"/>
    <property type="evidence" value="ECO:0007669"/>
    <property type="project" value="TreeGrafter"/>
</dbReference>
<dbReference type="Gene3D" id="1.10.10.10">
    <property type="entry name" value="Winged helix-like DNA-binding domain superfamily/Winged helix DNA-binding domain"/>
    <property type="match status" value="1"/>
</dbReference>
<keyword evidence="4" id="KW-0804">Transcription</keyword>
<evidence type="ECO:0000259" key="5">
    <source>
        <dbReference type="PROSITE" id="PS50931"/>
    </source>
</evidence>
<evidence type="ECO:0000256" key="2">
    <source>
        <dbReference type="ARBA" id="ARBA00023015"/>
    </source>
</evidence>
<dbReference type="Pfam" id="PF03466">
    <property type="entry name" value="LysR_substrate"/>
    <property type="match status" value="1"/>
</dbReference>
<dbReference type="Proteomes" id="UP000295793">
    <property type="component" value="Unassembled WGS sequence"/>
</dbReference>
<evidence type="ECO:0000256" key="1">
    <source>
        <dbReference type="ARBA" id="ARBA00009437"/>
    </source>
</evidence>
<dbReference type="PANTHER" id="PTHR30537">
    <property type="entry name" value="HTH-TYPE TRANSCRIPTIONAL REGULATOR"/>
    <property type="match status" value="1"/>
</dbReference>
<dbReference type="SUPFAM" id="SSF46785">
    <property type="entry name" value="Winged helix' DNA-binding domain"/>
    <property type="match status" value="1"/>
</dbReference>
<gene>
    <name evidence="6" type="ORF">BCF53_11275</name>
</gene>
<comment type="similarity">
    <text evidence="1">Belongs to the LysR transcriptional regulatory family.</text>
</comment>
<dbReference type="InterPro" id="IPR058163">
    <property type="entry name" value="LysR-type_TF_proteobact-type"/>
</dbReference>
<dbReference type="Gene3D" id="3.40.190.290">
    <property type="match status" value="1"/>
</dbReference>
<comment type="caution">
    <text evidence="6">The sequence shown here is derived from an EMBL/GenBank/DDBJ whole genome shotgun (WGS) entry which is preliminary data.</text>
</comment>
<dbReference type="GO" id="GO:0003700">
    <property type="term" value="F:DNA-binding transcription factor activity"/>
    <property type="evidence" value="ECO:0007669"/>
    <property type="project" value="InterPro"/>
</dbReference>
<dbReference type="Pfam" id="PF00126">
    <property type="entry name" value="HTH_1"/>
    <property type="match status" value="1"/>
</dbReference>
<dbReference type="OrthoDB" id="570111at2"/>
<accession>A0A4V2UJD7</accession>
<keyword evidence="7" id="KW-1185">Reference proteome</keyword>
<keyword evidence="3" id="KW-0238">DNA-binding</keyword>
<organism evidence="6 7">
    <name type="scientific">Reinekea marinisedimentorum</name>
    <dbReference type="NCBI Taxonomy" id="230495"/>
    <lineage>
        <taxon>Bacteria</taxon>
        <taxon>Pseudomonadati</taxon>
        <taxon>Pseudomonadota</taxon>
        <taxon>Gammaproteobacteria</taxon>
        <taxon>Oceanospirillales</taxon>
        <taxon>Saccharospirillaceae</taxon>
        <taxon>Reinekea</taxon>
    </lineage>
</organism>
<evidence type="ECO:0000313" key="6">
    <source>
        <dbReference type="EMBL" id="TCS39790.1"/>
    </source>
</evidence>
<keyword evidence="2" id="KW-0805">Transcription regulation</keyword>
<proteinExistence type="inferred from homology"/>
<sequence>MQLKIAMVHIMDWNDIRFVLAVAEQGTLQAAARELGVNHTTVWRRIQALEKSIGSQLLIGDRQGYRLTDTGEEVIAYARAMSANVDAIGRITSGKTTEMKGLIRLTAPLLMASQTIPALVQEFQQQHPAVQFEILSKNNTLDIERREADIAIRATNNVPANLIGRKLGFSRWSLYAQPSMQVNTSSLEELAQLPLIGYRDFNAPAARWYAQQFKGIPKAVTCSGIETALACAKLGMGIALLPHSGTEGLQELYQLPDEFGAGIWLLTHKELRSSARIKAFWDFVLEKNEQQSLFTVG</sequence>
<dbReference type="InterPro" id="IPR036388">
    <property type="entry name" value="WH-like_DNA-bd_sf"/>
</dbReference>